<keyword evidence="2" id="KW-1185">Reference proteome</keyword>
<comment type="caution">
    <text evidence="1">The sequence shown here is derived from an EMBL/GenBank/DDBJ whole genome shotgun (WGS) entry which is preliminary data.</text>
</comment>
<dbReference type="Proteomes" id="UP001157418">
    <property type="component" value="Unassembled WGS sequence"/>
</dbReference>
<evidence type="ECO:0000313" key="2">
    <source>
        <dbReference type="Proteomes" id="UP001157418"/>
    </source>
</evidence>
<protein>
    <submittedName>
        <fullName evidence="1">Uncharacterized protein</fullName>
    </submittedName>
</protein>
<sequence length="91" mass="10469">METVRVKERWQNKNVIVTFHRAKGVLDQLENKEVVEVENKDDDDKKDHEAPKTFFPKHPTFNIVKLHNIGGIPGAFVDYEGKFYTRSAGVA</sequence>
<dbReference type="AlphaFoldDB" id="A0AAU9LSE6"/>
<evidence type="ECO:0000313" key="1">
    <source>
        <dbReference type="EMBL" id="CAH1412545.1"/>
    </source>
</evidence>
<dbReference type="EMBL" id="CAKMRJ010000001">
    <property type="protein sequence ID" value="CAH1412545.1"/>
    <property type="molecule type" value="Genomic_DNA"/>
</dbReference>
<gene>
    <name evidence="1" type="ORF">LVIROSA_LOCUS555</name>
</gene>
<name>A0AAU9LSE6_9ASTR</name>
<accession>A0AAU9LSE6</accession>
<organism evidence="1 2">
    <name type="scientific">Lactuca virosa</name>
    <dbReference type="NCBI Taxonomy" id="75947"/>
    <lineage>
        <taxon>Eukaryota</taxon>
        <taxon>Viridiplantae</taxon>
        <taxon>Streptophyta</taxon>
        <taxon>Embryophyta</taxon>
        <taxon>Tracheophyta</taxon>
        <taxon>Spermatophyta</taxon>
        <taxon>Magnoliopsida</taxon>
        <taxon>eudicotyledons</taxon>
        <taxon>Gunneridae</taxon>
        <taxon>Pentapetalae</taxon>
        <taxon>asterids</taxon>
        <taxon>campanulids</taxon>
        <taxon>Asterales</taxon>
        <taxon>Asteraceae</taxon>
        <taxon>Cichorioideae</taxon>
        <taxon>Cichorieae</taxon>
        <taxon>Lactucinae</taxon>
        <taxon>Lactuca</taxon>
    </lineage>
</organism>
<reference evidence="1 2" key="1">
    <citation type="submission" date="2022-01" db="EMBL/GenBank/DDBJ databases">
        <authorList>
            <person name="Xiong W."/>
            <person name="Schranz E."/>
        </authorList>
    </citation>
    <scope>NUCLEOTIDE SEQUENCE [LARGE SCALE GENOMIC DNA]</scope>
</reference>
<proteinExistence type="predicted"/>